<keyword evidence="2" id="KW-1133">Transmembrane helix</keyword>
<evidence type="ECO:0000256" key="1">
    <source>
        <dbReference type="SAM" id="MobiDB-lite"/>
    </source>
</evidence>
<comment type="caution">
    <text evidence="5">The sequence shown here is derived from an EMBL/GenBank/DDBJ whole genome shotgun (WGS) entry which is preliminary data.</text>
</comment>
<dbReference type="Proteomes" id="UP000437736">
    <property type="component" value="Unassembled WGS sequence"/>
</dbReference>
<dbReference type="PROSITE" id="PS50887">
    <property type="entry name" value="GGDEF"/>
    <property type="match status" value="1"/>
</dbReference>
<sequence>RRGRPDRVRVAWAVLAAGLACWAAGQAVWCWFEIVRAVPAPFPSAADAGFLSFSVLGTVGLCLLQDQHAAGRLRSLLDGLIVAGSLLDVSWFTALGATVHGARFTFATAVSVAYPVGDIVLLTMAVQMLSRARSRRAPLGLLTLGIAGLALADSGFTYFSAIGQYRTGDLIDLGWVGGFGLVGVAAAALARAEPGAGEAPEELAPNGLVWLPYVVLVVAGCAVLALHLTGHKVDVVEIRVTAGVLLCVVARQSFYLRDNTRLLRAVEVREQELVHRASHDALTGLPNRALLHEQVAEALAAGPDPEDGPLPADPGERRGRGGRPGAALLFCDLDDFKIVNDTLGHRAGDDLLQRVAERMRGAVRPGDLLARLGGDEFAVLVAGADPVRLAERLLEALQAPFDLDGRLAQVHASIGVRVIAEGETASPSEILADADVAMYAAKRDGKGGVQVYDDRFRHEEVADLALQQDLSAALVAGKLNAAYQPVADPRTGRVEAVEVLARWERGGRPVPPAVFVPVAERLGLMSMLTDAMLEAGLAQLETWTRQLRRRDLRVSVNVSATELRPDRLLFDRVADALARHRVEPGRLVLEVTESAVAPDEAAAGDILGLLRALGCRVALDDFGVGQSSLARLHRFPIDVVKLDASIVRDSERDAG</sequence>
<accession>A0ABW9QQ43</accession>
<dbReference type="SUPFAM" id="SSF141868">
    <property type="entry name" value="EAL domain-like"/>
    <property type="match status" value="1"/>
</dbReference>
<dbReference type="PROSITE" id="PS50883">
    <property type="entry name" value="EAL"/>
    <property type="match status" value="1"/>
</dbReference>
<dbReference type="NCBIfam" id="TIGR00254">
    <property type="entry name" value="GGDEF"/>
    <property type="match status" value="1"/>
</dbReference>
<dbReference type="Pfam" id="PF00990">
    <property type="entry name" value="GGDEF"/>
    <property type="match status" value="1"/>
</dbReference>
<feature type="transmembrane region" description="Helical" evidence="2">
    <location>
        <begin position="42"/>
        <end position="64"/>
    </location>
</feature>
<reference evidence="5 6" key="1">
    <citation type="submission" date="2019-11" db="EMBL/GenBank/DDBJ databases">
        <title>Acidiferrimicrobium australis gen. nov., sp. nov., an acidophilic and obligately heterotrophic, member of the Actinobacteria that catalyses dissimilatory oxido- reduction of iron isolated from metal-rich acidic water in Chile.</title>
        <authorList>
            <person name="Gonzalez D."/>
            <person name="Huber K."/>
            <person name="Hedrich S."/>
            <person name="Rojas-Villalobos C."/>
            <person name="Quatrini R."/>
            <person name="Dinamarca M.A."/>
            <person name="Schwarz A."/>
            <person name="Canales C."/>
            <person name="Nancucheo I."/>
        </authorList>
    </citation>
    <scope>NUCLEOTIDE SEQUENCE [LARGE SCALE GENOMIC DNA]</scope>
    <source>
        <strain evidence="5 6">USS-CCA1</strain>
    </source>
</reference>
<dbReference type="InterPro" id="IPR052155">
    <property type="entry name" value="Biofilm_reg_signaling"/>
</dbReference>
<feature type="domain" description="GGDEF" evidence="4">
    <location>
        <begin position="324"/>
        <end position="454"/>
    </location>
</feature>
<evidence type="ECO:0000259" key="4">
    <source>
        <dbReference type="PROSITE" id="PS50887"/>
    </source>
</evidence>
<feature type="non-terminal residue" evidence="5">
    <location>
        <position position="655"/>
    </location>
</feature>
<name>A0ABW9QQ43_9ACTN</name>
<keyword evidence="6" id="KW-1185">Reference proteome</keyword>
<dbReference type="InterPro" id="IPR035919">
    <property type="entry name" value="EAL_sf"/>
</dbReference>
<dbReference type="Gene3D" id="3.30.70.270">
    <property type="match status" value="1"/>
</dbReference>
<evidence type="ECO:0000259" key="3">
    <source>
        <dbReference type="PROSITE" id="PS50883"/>
    </source>
</evidence>
<dbReference type="InterPro" id="IPR043128">
    <property type="entry name" value="Rev_trsase/Diguanyl_cyclase"/>
</dbReference>
<evidence type="ECO:0000256" key="2">
    <source>
        <dbReference type="SAM" id="Phobius"/>
    </source>
</evidence>
<evidence type="ECO:0000313" key="5">
    <source>
        <dbReference type="EMBL" id="MST31945.1"/>
    </source>
</evidence>
<dbReference type="InterPro" id="IPR001633">
    <property type="entry name" value="EAL_dom"/>
</dbReference>
<organism evidence="5 6">
    <name type="scientific">Acidiferrimicrobium australe</name>
    <dbReference type="NCBI Taxonomy" id="2664430"/>
    <lineage>
        <taxon>Bacteria</taxon>
        <taxon>Bacillati</taxon>
        <taxon>Actinomycetota</taxon>
        <taxon>Acidimicrobiia</taxon>
        <taxon>Acidimicrobiales</taxon>
        <taxon>Acidimicrobiaceae</taxon>
        <taxon>Acidiferrimicrobium</taxon>
    </lineage>
</organism>
<dbReference type="CDD" id="cd01948">
    <property type="entry name" value="EAL"/>
    <property type="match status" value="1"/>
</dbReference>
<dbReference type="SUPFAM" id="SSF55073">
    <property type="entry name" value="Nucleotide cyclase"/>
    <property type="match status" value="1"/>
</dbReference>
<feature type="transmembrane region" description="Helical" evidence="2">
    <location>
        <begin position="76"/>
        <end position="98"/>
    </location>
</feature>
<dbReference type="InterPro" id="IPR000160">
    <property type="entry name" value="GGDEF_dom"/>
</dbReference>
<feature type="non-terminal residue" evidence="5">
    <location>
        <position position="1"/>
    </location>
</feature>
<gene>
    <name evidence="5" type="ORF">GHK86_04285</name>
</gene>
<proteinExistence type="predicted"/>
<feature type="transmembrane region" description="Helical" evidence="2">
    <location>
        <begin position="138"/>
        <end position="161"/>
    </location>
</feature>
<dbReference type="CDD" id="cd01949">
    <property type="entry name" value="GGDEF"/>
    <property type="match status" value="1"/>
</dbReference>
<dbReference type="PANTHER" id="PTHR44757">
    <property type="entry name" value="DIGUANYLATE CYCLASE DGCP"/>
    <property type="match status" value="1"/>
</dbReference>
<feature type="transmembrane region" description="Helical" evidence="2">
    <location>
        <begin position="173"/>
        <end position="190"/>
    </location>
</feature>
<keyword evidence="2" id="KW-0472">Membrane</keyword>
<dbReference type="PANTHER" id="PTHR44757:SF2">
    <property type="entry name" value="BIOFILM ARCHITECTURE MAINTENANCE PROTEIN MBAA"/>
    <property type="match status" value="1"/>
</dbReference>
<feature type="domain" description="EAL" evidence="3">
    <location>
        <begin position="463"/>
        <end position="655"/>
    </location>
</feature>
<keyword evidence="2" id="KW-0812">Transmembrane</keyword>
<evidence type="ECO:0000313" key="6">
    <source>
        <dbReference type="Proteomes" id="UP000437736"/>
    </source>
</evidence>
<dbReference type="SMART" id="SM00052">
    <property type="entry name" value="EAL"/>
    <property type="match status" value="1"/>
</dbReference>
<feature type="transmembrane region" description="Helical" evidence="2">
    <location>
        <begin position="210"/>
        <end position="230"/>
    </location>
</feature>
<protein>
    <submittedName>
        <fullName evidence="5">EAL domain-containing protein</fullName>
    </submittedName>
</protein>
<dbReference type="Pfam" id="PF00563">
    <property type="entry name" value="EAL"/>
    <property type="match status" value="1"/>
</dbReference>
<dbReference type="Gene3D" id="3.20.20.450">
    <property type="entry name" value="EAL domain"/>
    <property type="match status" value="1"/>
</dbReference>
<feature type="region of interest" description="Disordered" evidence="1">
    <location>
        <begin position="300"/>
        <end position="321"/>
    </location>
</feature>
<dbReference type="SMART" id="SM00267">
    <property type="entry name" value="GGDEF"/>
    <property type="match status" value="1"/>
</dbReference>
<feature type="transmembrane region" description="Helical" evidence="2">
    <location>
        <begin position="104"/>
        <end position="126"/>
    </location>
</feature>
<dbReference type="EMBL" id="WJHE01000181">
    <property type="protein sequence ID" value="MST31945.1"/>
    <property type="molecule type" value="Genomic_DNA"/>
</dbReference>
<dbReference type="InterPro" id="IPR029787">
    <property type="entry name" value="Nucleotide_cyclase"/>
</dbReference>